<evidence type="ECO:0000256" key="3">
    <source>
        <dbReference type="ARBA" id="ARBA00022448"/>
    </source>
</evidence>
<evidence type="ECO:0000256" key="4">
    <source>
        <dbReference type="ARBA" id="ARBA00022660"/>
    </source>
</evidence>
<gene>
    <name evidence="12" type="ORF">IscW_ISCW008376</name>
</gene>
<dbReference type="GO" id="GO:0006122">
    <property type="term" value="P:mitochondrial electron transport, ubiquinol to cytochrome c"/>
    <property type="evidence" value="ECO:0000318"/>
    <property type="project" value="GO_Central"/>
</dbReference>
<evidence type="ECO:0000256" key="8">
    <source>
        <dbReference type="ARBA" id="ARBA00022989"/>
    </source>
</evidence>
<comment type="subunit">
    <text evidence="11">Component of the ubiquinol-cytochrome c oxidoreductase (cytochrome b-c1 complex, complex III, CIII), a multisubunit enzyme composed of 3 respiratory subunits cytochrome b, cytochrome c1 and Rieske protein, 2 core protein subunits, and additional low-molecular weight protein subunits.</text>
</comment>
<dbReference type="InterPro" id="IPR008027">
    <property type="entry name" value="QCR9"/>
</dbReference>
<dbReference type="FunFam" id="1.20.5.260:FF:000001">
    <property type="entry name" value="Cytochrome b-c1 complex subunit 9"/>
    <property type="match status" value="1"/>
</dbReference>
<keyword evidence="10" id="KW-0472">Membrane</keyword>
<accession>B7PU72</accession>
<dbReference type="EnsemblMetazoa" id="ISCW008376-RA">
    <property type="protein sequence ID" value="ISCW008376-PA"/>
    <property type="gene ID" value="ISCW008376"/>
</dbReference>
<keyword evidence="4 11" id="KW-0679">Respiratory chain</keyword>
<evidence type="ECO:0000256" key="10">
    <source>
        <dbReference type="ARBA" id="ARBA00023136"/>
    </source>
</evidence>
<dbReference type="STRING" id="6945.B7PU72"/>
<dbReference type="PANTHER" id="PTHR12980:SF0">
    <property type="entry name" value="CYTOCHROME B-C1 COMPLEX SUBUNIT 9"/>
    <property type="match status" value="1"/>
</dbReference>
<dbReference type="GO" id="GO:0016491">
    <property type="term" value="F:oxidoreductase activity"/>
    <property type="evidence" value="ECO:0007669"/>
    <property type="project" value="UniProtKB-KW"/>
</dbReference>
<dbReference type="Gene3D" id="1.20.5.260">
    <property type="entry name" value="Cytochrome b-c1 complex subunit 9"/>
    <property type="match status" value="1"/>
</dbReference>
<evidence type="ECO:0000256" key="6">
    <source>
        <dbReference type="ARBA" id="ARBA00022792"/>
    </source>
</evidence>
<keyword evidence="15" id="KW-1267">Proteomics identification</keyword>
<keyword evidence="14" id="KW-1185">Reference proteome</keyword>
<keyword evidence="6 11" id="KW-0999">Mitochondrion inner membrane</keyword>
<dbReference type="InterPro" id="IPR036656">
    <property type="entry name" value="QCR9_sf"/>
</dbReference>
<keyword evidence="3 11" id="KW-0813">Transport</keyword>
<evidence type="ECO:0000256" key="9">
    <source>
        <dbReference type="ARBA" id="ARBA00023128"/>
    </source>
</evidence>
<sequence length="59" mass="6697">MSGFLTTLYHSVFRRSSTFALAVIGGAFLFERAADATADGLFDYLNRGKQWKDIKKNYE</sequence>
<dbReference type="SUPFAM" id="SSF81514">
    <property type="entry name" value="Subunit X (non-heme 7 kDa protein) of cytochrome bc1 complex (Ubiquinol-cytochrome c reductase)"/>
    <property type="match status" value="1"/>
</dbReference>
<comment type="subcellular location">
    <subcellularLocation>
        <location evidence="1 11">Mitochondrion inner membrane</location>
        <topology evidence="1 11">Single-pass membrane protein</topology>
    </subcellularLocation>
</comment>
<evidence type="ECO:0000313" key="13">
    <source>
        <dbReference type="EnsemblMetazoa" id="ISCW008376-PA"/>
    </source>
</evidence>
<dbReference type="VEuPathDB" id="VectorBase:ISCW008376"/>
<comment type="similarity">
    <text evidence="2 11">Belongs to the UQCR10/QCR9 family.</text>
</comment>
<name>B7PU72_IXOSC</name>
<dbReference type="AlphaFoldDB" id="B7PU72"/>
<dbReference type="EMBL" id="ABJB010033154">
    <property type="status" value="NOT_ANNOTATED_CDS"/>
    <property type="molecule type" value="Genomic_DNA"/>
</dbReference>
<comment type="function">
    <text evidence="11">Component of the ubiquinol-cytochrome c oxidoreductase, a multisubunit transmembrane complex that is part of the mitochondrial electron transport chain which drives oxidative phosphorylation. The complex plays an important role in the uptake of multiple carbon sources present in different host niches.</text>
</comment>
<dbReference type="FunCoup" id="B7PU72">
    <property type="interactions" value="489"/>
</dbReference>
<evidence type="ECO:0000256" key="11">
    <source>
        <dbReference type="RuleBase" id="RU368056"/>
    </source>
</evidence>
<evidence type="ECO:0000256" key="5">
    <source>
        <dbReference type="ARBA" id="ARBA00022692"/>
    </source>
</evidence>
<dbReference type="Proteomes" id="UP000001555">
    <property type="component" value="Unassembled WGS sequence"/>
</dbReference>
<reference evidence="13" key="2">
    <citation type="submission" date="2020-05" db="UniProtKB">
        <authorList>
            <consortium name="EnsemblMetazoa"/>
        </authorList>
    </citation>
    <scope>IDENTIFICATION</scope>
    <source>
        <strain evidence="13">wikel</strain>
    </source>
</reference>
<evidence type="ECO:0000313" key="12">
    <source>
        <dbReference type="EMBL" id="EEC10144.1"/>
    </source>
</evidence>
<evidence type="ECO:0000313" key="14">
    <source>
        <dbReference type="Proteomes" id="UP000001555"/>
    </source>
</evidence>
<reference evidence="12 14" key="1">
    <citation type="submission" date="2008-03" db="EMBL/GenBank/DDBJ databases">
        <title>Annotation of Ixodes scapularis.</title>
        <authorList>
            <consortium name="Ixodes scapularis Genome Project Consortium"/>
            <person name="Caler E."/>
            <person name="Hannick L.I."/>
            <person name="Bidwell S."/>
            <person name="Joardar V."/>
            <person name="Thiagarajan M."/>
            <person name="Amedeo P."/>
            <person name="Galinsky K.J."/>
            <person name="Schobel S."/>
            <person name="Inman J."/>
            <person name="Hostetler J."/>
            <person name="Miller J."/>
            <person name="Hammond M."/>
            <person name="Megy K."/>
            <person name="Lawson D."/>
            <person name="Kodira C."/>
            <person name="Sutton G."/>
            <person name="Meyer J."/>
            <person name="Hill C.A."/>
            <person name="Birren B."/>
            <person name="Nene V."/>
            <person name="Collins F."/>
            <person name="Alarcon-Chaidez F."/>
            <person name="Wikel S."/>
            <person name="Strausberg R."/>
        </authorList>
    </citation>
    <scope>NUCLEOTIDE SEQUENCE [LARGE SCALE GENOMIC DNA]</scope>
    <source>
        <strain evidence="14">Wikel</strain>
        <strain evidence="12">Wikel colony</strain>
    </source>
</reference>
<evidence type="ECO:0000256" key="1">
    <source>
        <dbReference type="ARBA" id="ARBA00004434"/>
    </source>
</evidence>
<evidence type="ECO:0000256" key="7">
    <source>
        <dbReference type="ARBA" id="ARBA00022982"/>
    </source>
</evidence>
<proteinExistence type="evidence at protein level"/>
<dbReference type="HOGENOM" id="CLU_171977_2_0_1"/>
<keyword evidence="8" id="KW-1133">Transmembrane helix</keyword>
<keyword evidence="7 11" id="KW-0249">Electron transport</keyword>
<dbReference type="VEuPathDB" id="VectorBase:ISCI008376"/>
<dbReference type="PaxDb" id="6945-B7PU72"/>
<dbReference type="InParanoid" id="B7PU72"/>
<evidence type="ECO:0007829" key="15">
    <source>
        <dbReference type="PeptideAtlas" id="B7PU72"/>
    </source>
</evidence>
<organism>
    <name type="scientific">Ixodes scapularis</name>
    <name type="common">Black-legged tick</name>
    <name type="synonym">Deer tick</name>
    <dbReference type="NCBI Taxonomy" id="6945"/>
    <lineage>
        <taxon>Eukaryota</taxon>
        <taxon>Metazoa</taxon>
        <taxon>Ecdysozoa</taxon>
        <taxon>Arthropoda</taxon>
        <taxon>Chelicerata</taxon>
        <taxon>Arachnida</taxon>
        <taxon>Acari</taxon>
        <taxon>Parasitiformes</taxon>
        <taxon>Ixodida</taxon>
        <taxon>Ixodoidea</taxon>
        <taxon>Ixodidae</taxon>
        <taxon>Ixodinae</taxon>
        <taxon>Ixodes</taxon>
    </lineage>
</organism>
<dbReference type="Pfam" id="PF05365">
    <property type="entry name" value="UCR_UQCRX_QCR9"/>
    <property type="match status" value="1"/>
</dbReference>
<dbReference type="EMBL" id="DS791108">
    <property type="protein sequence ID" value="EEC10144.1"/>
    <property type="molecule type" value="Genomic_DNA"/>
</dbReference>
<keyword evidence="5" id="KW-0812">Transmembrane</keyword>
<protein>
    <recommendedName>
        <fullName evidence="11">Complex III subunit 9</fullName>
    </recommendedName>
</protein>
<evidence type="ECO:0000256" key="2">
    <source>
        <dbReference type="ARBA" id="ARBA00007856"/>
    </source>
</evidence>
<dbReference type="PANTHER" id="PTHR12980">
    <property type="entry name" value="UBIQUINOL-CYTOCHROME C REDUCTASE COMPLEX, SUBUNIT X"/>
    <property type="match status" value="1"/>
</dbReference>
<dbReference type="GO" id="GO:0005743">
    <property type="term" value="C:mitochondrial inner membrane"/>
    <property type="evidence" value="ECO:0007669"/>
    <property type="project" value="UniProtKB-SubCell"/>
</dbReference>
<keyword evidence="12" id="KW-0560">Oxidoreductase</keyword>
<dbReference type="GO" id="GO:0045275">
    <property type="term" value="C:respiratory chain complex III"/>
    <property type="evidence" value="ECO:0000318"/>
    <property type="project" value="GO_Central"/>
</dbReference>
<keyword evidence="9 11" id="KW-0496">Mitochondrion</keyword>